<name>A0ACB9UCT0_9CETA</name>
<protein>
    <submittedName>
        <fullName evidence="1">Uncharacterized protein</fullName>
    </submittedName>
</protein>
<sequence>MALPSEREDGQPRLMPSHLRLECQAHVLEEGHPAAGHQRLESRVPQGPDGGHMGPQSLCCLVHKVSRHGILSLDLPMKPHRRLYVYKDRSKYSANKIKISKTPKAYAVMTTES</sequence>
<gene>
    <name evidence="1" type="ORF">MJG53_015770</name>
</gene>
<proteinExistence type="predicted"/>
<dbReference type="Proteomes" id="UP001057279">
    <property type="component" value="Linkage Group LG19"/>
</dbReference>
<comment type="caution">
    <text evidence="1">The sequence shown here is derived from an EMBL/GenBank/DDBJ whole genome shotgun (WGS) entry which is preliminary data.</text>
</comment>
<evidence type="ECO:0000313" key="1">
    <source>
        <dbReference type="EMBL" id="KAI4564758.1"/>
    </source>
</evidence>
<keyword evidence="2" id="KW-1185">Reference proteome</keyword>
<dbReference type="EMBL" id="CM043044">
    <property type="protein sequence ID" value="KAI4564758.1"/>
    <property type="molecule type" value="Genomic_DNA"/>
</dbReference>
<evidence type="ECO:0000313" key="2">
    <source>
        <dbReference type="Proteomes" id="UP001057279"/>
    </source>
</evidence>
<organism evidence="1 2">
    <name type="scientific">Ovis ammon polii x Ovis aries</name>
    <dbReference type="NCBI Taxonomy" id="2918886"/>
    <lineage>
        <taxon>Eukaryota</taxon>
        <taxon>Metazoa</taxon>
        <taxon>Chordata</taxon>
        <taxon>Craniata</taxon>
        <taxon>Vertebrata</taxon>
        <taxon>Euteleostomi</taxon>
        <taxon>Mammalia</taxon>
        <taxon>Eutheria</taxon>
        <taxon>Laurasiatheria</taxon>
        <taxon>Artiodactyla</taxon>
        <taxon>Ruminantia</taxon>
        <taxon>Pecora</taxon>
        <taxon>Bovidae</taxon>
        <taxon>Caprinae</taxon>
        <taxon>Ovis</taxon>
    </lineage>
</organism>
<accession>A0ACB9UCT0</accession>
<reference evidence="1" key="1">
    <citation type="submission" date="2022-03" db="EMBL/GenBank/DDBJ databases">
        <title>Genomic analyses of argali, domestic sheep and their hybrids provide insights into chromosomal evolution, heterosis and genetic basis of agronomic traits.</title>
        <authorList>
            <person name="Li M."/>
        </authorList>
    </citation>
    <scope>NUCLEOTIDE SEQUENCE</scope>
    <source>
        <strain evidence="1">F1 hybrid</strain>
    </source>
</reference>